<proteinExistence type="predicted"/>
<dbReference type="EMBL" id="NITY01000020">
    <property type="protein sequence ID" value="PHM37580.1"/>
    <property type="molecule type" value="Genomic_DNA"/>
</dbReference>
<sequence length="179" mass="20417">MTGYELRLWRSGQYSSRSIRSGHWRQEDAAEQLGVAFRTYCYYEKNGPSHVVILGTQTLSLQIMLPELEKLSLPHVMTRLNLLVGDPDIVPAKFSKSDIQMPSTGLKSWRKSLGWTQKQVSETLGVCLRTYKSYEQNTPRTVMLAIQAITLLVILPRLAQCRREVLFQKLRAIVAADSF</sequence>
<dbReference type="InterPro" id="IPR001387">
    <property type="entry name" value="Cro/C1-type_HTH"/>
</dbReference>
<feature type="domain" description="HTH cro/C1-type" evidence="1">
    <location>
        <begin position="106"/>
        <end position="137"/>
    </location>
</feature>
<accession>A0A1I3UZC5</accession>
<dbReference type="Proteomes" id="UP000224607">
    <property type="component" value="Unassembled WGS sequence"/>
</dbReference>
<dbReference type="Proteomes" id="UP000198919">
    <property type="component" value="Unassembled WGS sequence"/>
</dbReference>
<keyword evidence="5" id="KW-1185">Reference proteome</keyword>
<dbReference type="CDD" id="cd00093">
    <property type="entry name" value="HTH_XRE"/>
    <property type="match status" value="1"/>
</dbReference>
<organism evidence="3 4">
    <name type="scientific">Xenorhabdus mauleonii</name>
    <dbReference type="NCBI Taxonomy" id="351675"/>
    <lineage>
        <taxon>Bacteria</taxon>
        <taxon>Pseudomonadati</taxon>
        <taxon>Pseudomonadota</taxon>
        <taxon>Gammaproteobacteria</taxon>
        <taxon>Enterobacterales</taxon>
        <taxon>Morganellaceae</taxon>
        <taxon>Xenorhabdus</taxon>
    </lineage>
</organism>
<dbReference type="InterPro" id="IPR010982">
    <property type="entry name" value="Lambda_DNA-bd_dom_sf"/>
</dbReference>
<dbReference type="GO" id="GO:0003677">
    <property type="term" value="F:DNA binding"/>
    <property type="evidence" value="ECO:0007669"/>
    <property type="project" value="InterPro"/>
</dbReference>
<dbReference type="EMBL" id="FORG01000019">
    <property type="protein sequence ID" value="SFJ88784.1"/>
    <property type="molecule type" value="Genomic_DNA"/>
</dbReference>
<evidence type="ECO:0000313" key="5">
    <source>
        <dbReference type="Proteomes" id="UP000224607"/>
    </source>
</evidence>
<evidence type="ECO:0000313" key="3">
    <source>
        <dbReference type="EMBL" id="SFJ88784.1"/>
    </source>
</evidence>
<reference evidence="2 5" key="3">
    <citation type="journal article" date="2017" name="Nat. Microbiol.">
        <title>Natural product diversity associated with the nematode symbionts Photorhabdus and Xenorhabdus.</title>
        <authorList>
            <person name="Tobias N.J."/>
            <person name="Wolff H."/>
            <person name="Djahanschiri B."/>
            <person name="Grundmann F."/>
            <person name="Kronenwerth M."/>
            <person name="Shi Y.M."/>
            <person name="Simonyi S."/>
            <person name="Grun P."/>
            <person name="Shapiro-Ilan D."/>
            <person name="Pidot S.J."/>
            <person name="Stinear T.P."/>
            <person name="Ebersberger I."/>
            <person name="Bode H.B."/>
        </authorList>
    </citation>
    <scope>NUCLEOTIDE SEQUENCE [LARGE SCALE GENOMIC DNA]</scope>
    <source>
        <strain evidence="2 5">DSM 17908</strain>
    </source>
</reference>
<dbReference type="Gene3D" id="1.10.260.40">
    <property type="entry name" value="lambda repressor-like DNA-binding domains"/>
    <property type="match status" value="1"/>
</dbReference>
<reference evidence="3" key="2">
    <citation type="submission" date="2016-10" db="EMBL/GenBank/DDBJ databases">
        <authorList>
            <person name="de Groot N.N."/>
        </authorList>
    </citation>
    <scope>NUCLEOTIDE SEQUENCE [LARGE SCALE GENOMIC DNA]</scope>
    <source>
        <strain evidence="3">DSM 17908</strain>
    </source>
</reference>
<dbReference type="AlphaFoldDB" id="A0A1I3UZC5"/>
<evidence type="ECO:0000259" key="1">
    <source>
        <dbReference type="PROSITE" id="PS50943"/>
    </source>
</evidence>
<dbReference type="PROSITE" id="PS50943">
    <property type="entry name" value="HTH_CROC1"/>
    <property type="match status" value="1"/>
</dbReference>
<name>A0A1I3UZC5_9GAMM</name>
<dbReference type="RefSeq" id="WP_092512714.1">
    <property type="nucleotide sequence ID" value="NZ_CAWNQB010000013.1"/>
</dbReference>
<dbReference type="SUPFAM" id="SSF47413">
    <property type="entry name" value="lambda repressor-like DNA-binding domains"/>
    <property type="match status" value="1"/>
</dbReference>
<reference evidence="4" key="1">
    <citation type="submission" date="2016-10" db="EMBL/GenBank/DDBJ databases">
        <authorList>
            <person name="Varghese N."/>
            <person name="Submissions S."/>
        </authorList>
    </citation>
    <scope>NUCLEOTIDE SEQUENCE [LARGE SCALE GENOMIC DNA]</scope>
    <source>
        <strain evidence="4">DSM 17908</strain>
    </source>
</reference>
<protein>
    <submittedName>
        <fullName evidence="2">Transcriptional regulator</fullName>
    </submittedName>
</protein>
<gene>
    <name evidence="3" type="ORF">SAMN05421680_1192</name>
    <name evidence="2" type="ORF">Xmau_03797</name>
</gene>
<evidence type="ECO:0000313" key="2">
    <source>
        <dbReference type="EMBL" id="PHM37580.1"/>
    </source>
</evidence>
<evidence type="ECO:0000313" key="4">
    <source>
        <dbReference type="Proteomes" id="UP000198919"/>
    </source>
</evidence>